<organism evidence="8 9">
    <name type="scientific">Mugilogobius chulae</name>
    <name type="common">yellowstripe goby</name>
    <dbReference type="NCBI Taxonomy" id="88201"/>
    <lineage>
        <taxon>Eukaryota</taxon>
        <taxon>Metazoa</taxon>
        <taxon>Chordata</taxon>
        <taxon>Craniata</taxon>
        <taxon>Vertebrata</taxon>
        <taxon>Euteleostomi</taxon>
        <taxon>Actinopterygii</taxon>
        <taxon>Neopterygii</taxon>
        <taxon>Teleostei</taxon>
        <taxon>Neoteleostei</taxon>
        <taxon>Acanthomorphata</taxon>
        <taxon>Gobiaria</taxon>
        <taxon>Gobiiformes</taxon>
        <taxon>Gobioidei</taxon>
        <taxon>Gobiidae</taxon>
        <taxon>Gobionellinae</taxon>
        <taxon>Mugilogobius</taxon>
    </lineage>
</organism>
<dbReference type="SMART" id="SM01376">
    <property type="entry name" value="eIF-5a"/>
    <property type="match status" value="1"/>
</dbReference>
<dbReference type="Proteomes" id="UP001460270">
    <property type="component" value="Unassembled WGS sequence"/>
</dbReference>
<evidence type="ECO:0000259" key="7">
    <source>
        <dbReference type="SMART" id="SM01376"/>
    </source>
</evidence>
<proteinExistence type="inferred from homology"/>
<dbReference type="GO" id="GO:0045901">
    <property type="term" value="P:positive regulation of translational elongation"/>
    <property type="evidence" value="ECO:0007669"/>
    <property type="project" value="UniProtKB-UniRule"/>
</dbReference>
<gene>
    <name evidence="8" type="ORF">WMY93_005458</name>
</gene>
<dbReference type="InterPro" id="IPR019769">
    <property type="entry name" value="Trans_elong_IF5A_hypusine_site"/>
</dbReference>
<dbReference type="InterPro" id="IPR048670">
    <property type="entry name" value="IF5A-like_N"/>
</dbReference>
<dbReference type="SUPFAM" id="SSF50104">
    <property type="entry name" value="Translation proteins SH3-like domain"/>
    <property type="match status" value="1"/>
</dbReference>
<comment type="caution">
    <text evidence="8">The sequence shown here is derived from an EMBL/GenBank/DDBJ whole genome shotgun (WGS) entry which is preliminary data.</text>
</comment>
<dbReference type="GO" id="GO:0043022">
    <property type="term" value="F:ribosome binding"/>
    <property type="evidence" value="ECO:0007669"/>
    <property type="project" value="UniProtKB-UniRule"/>
</dbReference>
<dbReference type="GO" id="GO:0005789">
    <property type="term" value="C:endoplasmic reticulum membrane"/>
    <property type="evidence" value="ECO:0007669"/>
    <property type="project" value="UniProtKB-SubCell"/>
</dbReference>
<evidence type="ECO:0000256" key="5">
    <source>
        <dbReference type="ARBA" id="ARBA00023071"/>
    </source>
</evidence>
<dbReference type="Pfam" id="PF01287">
    <property type="entry name" value="eIF-5a"/>
    <property type="match status" value="1"/>
</dbReference>
<evidence type="ECO:0000313" key="8">
    <source>
        <dbReference type="EMBL" id="KAK7929063.1"/>
    </source>
</evidence>
<dbReference type="InterPro" id="IPR012340">
    <property type="entry name" value="NA-bd_OB-fold"/>
</dbReference>
<dbReference type="GO" id="GO:0045905">
    <property type="term" value="P:positive regulation of translational termination"/>
    <property type="evidence" value="ECO:0007669"/>
    <property type="project" value="UniProtKB-UniRule"/>
</dbReference>
<dbReference type="InterPro" id="IPR008991">
    <property type="entry name" value="Translation_prot_SH3-like_sf"/>
</dbReference>
<comment type="PTM">
    <text evidence="6">eIF-5A seems to be the only eukaryotic protein to have a hypusine residue which is a post-translational modification of a lysine by the addition of a butylamino group.</text>
</comment>
<evidence type="ECO:0000313" key="9">
    <source>
        <dbReference type="Proteomes" id="UP001460270"/>
    </source>
</evidence>
<evidence type="ECO:0000256" key="2">
    <source>
        <dbReference type="ARBA" id="ARBA00006016"/>
    </source>
</evidence>
<dbReference type="PIRSF" id="PIRSF003025">
    <property type="entry name" value="eIF5A"/>
    <property type="match status" value="1"/>
</dbReference>
<dbReference type="SUPFAM" id="SSF50249">
    <property type="entry name" value="Nucleic acid-binding proteins"/>
    <property type="match status" value="1"/>
</dbReference>
<dbReference type="InterPro" id="IPR001884">
    <property type="entry name" value="IF5A-like"/>
</dbReference>
<dbReference type="InterPro" id="IPR020189">
    <property type="entry name" value="IF5A_C"/>
</dbReference>
<evidence type="ECO:0000256" key="4">
    <source>
        <dbReference type="ARBA" id="ARBA00022917"/>
    </source>
</evidence>
<dbReference type="NCBIfam" id="TIGR00037">
    <property type="entry name" value="eIF_5A"/>
    <property type="match status" value="1"/>
</dbReference>
<keyword evidence="5 6" id="KW-0385">Hypusine</keyword>
<dbReference type="GO" id="GO:0003746">
    <property type="term" value="F:translation elongation factor activity"/>
    <property type="evidence" value="ECO:0007669"/>
    <property type="project" value="UniProtKB-UniRule"/>
</dbReference>
<evidence type="ECO:0000256" key="1">
    <source>
        <dbReference type="ARBA" id="ARBA00004397"/>
    </source>
</evidence>
<dbReference type="PANTHER" id="PTHR11673">
    <property type="entry name" value="TRANSLATION INITIATION FACTOR 5A FAMILY MEMBER"/>
    <property type="match status" value="1"/>
</dbReference>
<feature type="domain" description="Translation initiation factor 5A C-terminal" evidence="7">
    <location>
        <begin position="83"/>
        <end position="139"/>
    </location>
</feature>
<dbReference type="EMBL" id="JBBPFD010000004">
    <property type="protein sequence ID" value="KAK7929063.1"/>
    <property type="molecule type" value="Genomic_DNA"/>
</dbReference>
<dbReference type="InterPro" id="IPR014722">
    <property type="entry name" value="Rib_uL2_dom2"/>
</dbReference>
<dbReference type="Pfam" id="PF21485">
    <property type="entry name" value="IF5A-like_N"/>
    <property type="match status" value="1"/>
</dbReference>
<dbReference type="Gene3D" id="2.40.50.140">
    <property type="entry name" value="Nucleic acid-binding proteins"/>
    <property type="match status" value="1"/>
</dbReference>
<comment type="similarity">
    <text evidence="2 6">Belongs to the eIF-5A family.</text>
</comment>
<sequence length="145" mass="16521">MSDHEDYEFEVKSDEPTYPMQASALRVKGFVLLEGHPCKIKSLNTTDPGKHGDAKVTMVGEDIFTGETFEDTFPTTANVDCPNVKRIEYTLIDVKDNGFLTIMDESGDTRDDLLLRVNCSKKLNLCLQETQSYWCVFSRPWTKKK</sequence>
<keyword evidence="9" id="KW-1185">Reference proteome</keyword>
<keyword evidence="3" id="KW-0251">Elongation factor</keyword>
<comment type="subcellular location">
    <subcellularLocation>
        <location evidence="1">Endoplasmic reticulum membrane</location>
        <topology evidence="1">Peripheral membrane protein</topology>
        <orientation evidence="1">Cytoplasmic side</orientation>
    </subcellularLocation>
</comment>
<protein>
    <recommendedName>
        <fullName evidence="6">Eukaryotic translation initiation factor 5A</fullName>
        <shortName evidence="6">eIF-5A</shortName>
    </recommendedName>
</protein>
<keyword evidence="4 6" id="KW-0648">Protein biosynthesis</keyword>
<comment type="function">
    <text evidence="6">Translation factor that promotes translation elongation and termination, particularly upon ribosome stalling at specific amino acid sequence contexts. Binds between the exit (E) and peptidyl (P) site of the ribosome and promotes rescue of stalled ribosome: specifically required for efficient translation of polyproline-containing peptides as well as other motifs that stall the ribosome. Acts as ribosome quality control (RQC) cofactor by joining the RQC complex to facilitate peptidyl transfer during CAT tailing step.</text>
</comment>
<dbReference type="AlphaFoldDB" id="A0AAW0PGV0"/>
<dbReference type="PROSITE" id="PS00302">
    <property type="entry name" value="IF5A_HYPUSINE"/>
    <property type="match status" value="1"/>
</dbReference>
<evidence type="ECO:0000256" key="6">
    <source>
        <dbReference type="RuleBase" id="RU362005"/>
    </source>
</evidence>
<dbReference type="Gene3D" id="2.30.30.30">
    <property type="match status" value="1"/>
</dbReference>
<evidence type="ECO:0000256" key="3">
    <source>
        <dbReference type="ARBA" id="ARBA00022768"/>
    </source>
</evidence>
<dbReference type="GO" id="GO:0003723">
    <property type="term" value="F:RNA binding"/>
    <property type="evidence" value="ECO:0007669"/>
    <property type="project" value="InterPro"/>
</dbReference>
<name>A0AAW0PGV0_9GOBI</name>
<accession>A0AAW0PGV0</accession>
<reference evidence="9" key="1">
    <citation type="submission" date="2024-04" db="EMBL/GenBank/DDBJ databases">
        <title>Salinicola lusitanus LLJ914,a marine bacterium isolated from the Okinawa Trough.</title>
        <authorList>
            <person name="Li J."/>
        </authorList>
    </citation>
    <scope>NUCLEOTIDE SEQUENCE [LARGE SCALE GENOMIC DNA]</scope>
</reference>